<dbReference type="EMBL" id="JAMRYU010000006">
    <property type="protein sequence ID" value="MDC4240056.1"/>
    <property type="molecule type" value="Genomic_DNA"/>
</dbReference>
<evidence type="ECO:0000259" key="1">
    <source>
        <dbReference type="Pfam" id="PF04233"/>
    </source>
</evidence>
<dbReference type="AlphaFoldDB" id="A0A9X3XKN2"/>
<proteinExistence type="predicted"/>
<comment type="caution">
    <text evidence="2">The sequence shown here is derived from an EMBL/GenBank/DDBJ whole genome shotgun (WGS) entry which is preliminary data.</text>
</comment>
<feature type="domain" description="Phage head morphogenesis" evidence="1">
    <location>
        <begin position="167"/>
        <end position="260"/>
    </location>
</feature>
<dbReference type="RefSeq" id="WP_272470255.1">
    <property type="nucleotide sequence ID" value="NZ_JAMRYU010000006.1"/>
</dbReference>
<reference evidence="2" key="1">
    <citation type="submission" date="2022-05" db="EMBL/GenBank/DDBJ databases">
        <title>Draft genome sequence of Clostridium tertium strain CP3 isolated from Peru.</title>
        <authorList>
            <person name="Hurtado R."/>
            <person name="Lima L."/>
            <person name="Sousa T."/>
            <person name="Jaiswal A.K."/>
            <person name="Tiwari S."/>
            <person name="Maturrano L."/>
            <person name="Brenig B."/>
            <person name="Azevedo V."/>
        </authorList>
    </citation>
    <scope>NUCLEOTIDE SEQUENCE</scope>
    <source>
        <strain evidence="2">CP3</strain>
    </source>
</reference>
<keyword evidence="3" id="KW-1185">Reference proteome</keyword>
<sequence>MKISKDQEFYINLTEEFNKELYNLSDKEINKILKTHKIDRDTFLNEIGRIVLTYNVKEDSLSLKSNEKIVINNSMDKIINDIFKTQTQQELSKVKDVLTNMALDKYYSNAYILSLGLDFKLKKVSEKQLKNIIDKTIEGKLYSDRIWNNKNNVAKALKLEIRKFINGEINLNEIEKTVKTKFSINANNTKRLVRTETARVMEQANEVFADEHNIEYQLFSATLDNLTSEICSNLDGKVFKYDDPDKPICPVHPNCRSTLISLPSKEYRPKTRLNNITKERVDYKTYQEWKDKQDL</sequence>
<organism evidence="2 3">
    <name type="scientific">Clostridium tertium</name>
    <dbReference type="NCBI Taxonomy" id="1559"/>
    <lineage>
        <taxon>Bacteria</taxon>
        <taxon>Bacillati</taxon>
        <taxon>Bacillota</taxon>
        <taxon>Clostridia</taxon>
        <taxon>Eubacteriales</taxon>
        <taxon>Clostridiaceae</taxon>
        <taxon>Clostridium</taxon>
    </lineage>
</organism>
<dbReference type="NCBIfam" id="TIGR01641">
    <property type="entry name" value="phageSPP1_gp7"/>
    <property type="match status" value="1"/>
</dbReference>
<protein>
    <submittedName>
        <fullName evidence="2">Minor capsid protein</fullName>
    </submittedName>
</protein>
<dbReference type="InterPro" id="IPR006528">
    <property type="entry name" value="Phage_head_morphogenesis_dom"/>
</dbReference>
<gene>
    <name evidence="2" type="ORF">NE398_07755</name>
</gene>
<name>A0A9X3XKN2_9CLOT</name>
<dbReference type="Pfam" id="PF04233">
    <property type="entry name" value="Phage_Mu_F"/>
    <property type="match status" value="1"/>
</dbReference>
<accession>A0A9X3XKN2</accession>
<dbReference type="Proteomes" id="UP001141183">
    <property type="component" value="Unassembled WGS sequence"/>
</dbReference>
<evidence type="ECO:0000313" key="2">
    <source>
        <dbReference type="EMBL" id="MDC4240056.1"/>
    </source>
</evidence>
<evidence type="ECO:0000313" key="3">
    <source>
        <dbReference type="Proteomes" id="UP001141183"/>
    </source>
</evidence>